<dbReference type="EMBL" id="CAJDYZ010010431">
    <property type="protein sequence ID" value="CAD1478017.1"/>
    <property type="molecule type" value="Genomic_DNA"/>
</dbReference>
<evidence type="ECO:0000313" key="2">
    <source>
        <dbReference type="Proteomes" id="UP000752696"/>
    </source>
</evidence>
<accession>A0A6V7HD56</accession>
<dbReference type="OrthoDB" id="10412513at2759"/>
<proteinExistence type="predicted"/>
<dbReference type="AlphaFoldDB" id="A0A6V7HD56"/>
<keyword evidence="2" id="KW-1185">Reference proteome</keyword>
<reference evidence="1" key="1">
    <citation type="submission" date="2020-07" db="EMBL/GenBank/DDBJ databases">
        <authorList>
            <person name="Nazaruddin N."/>
        </authorList>
    </citation>
    <scope>NUCLEOTIDE SEQUENCE</scope>
</reference>
<name>A0A6V7HD56_9HYME</name>
<protein>
    <submittedName>
        <fullName evidence="1">Uncharacterized protein</fullName>
    </submittedName>
</protein>
<organism evidence="1 2">
    <name type="scientific">Heterotrigona itama</name>
    <dbReference type="NCBI Taxonomy" id="395501"/>
    <lineage>
        <taxon>Eukaryota</taxon>
        <taxon>Metazoa</taxon>
        <taxon>Ecdysozoa</taxon>
        <taxon>Arthropoda</taxon>
        <taxon>Hexapoda</taxon>
        <taxon>Insecta</taxon>
        <taxon>Pterygota</taxon>
        <taxon>Neoptera</taxon>
        <taxon>Endopterygota</taxon>
        <taxon>Hymenoptera</taxon>
        <taxon>Apocrita</taxon>
        <taxon>Aculeata</taxon>
        <taxon>Apoidea</taxon>
        <taxon>Anthophila</taxon>
        <taxon>Apidae</taxon>
        <taxon>Heterotrigona</taxon>
    </lineage>
</organism>
<dbReference type="Proteomes" id="UP000752696">
    <property type="component" value="Unassembled WGS sequence"/>
</dbReference>
<gene>
    <name evidence="1" type="ORF">MHI_LOCUS769915</name>
</gene>
<sequence length="75" mass="8912">QPLYVAIILKDRRSFPRESLRMRLTKASTLLRQYGDDGAVKALRIEDPTTIYMERFKGKRPRHLRKVIPFVKKQL</sequence>
<comment type="caution">
    <text evidence="1">The sequence shown here is derived from an EMBL/GenBank/DDBJ whole genome shotgun (WGS) entry which is preliminary data.</text>
</comment>
<feature type="non-terminal residue" evidence="1">
    <location>
        <position position="1"/>
    </location>
</feature>
<evidence type="ECO:0000313" key="1">
    <source>
        <dbReference type="EMBL" id="CAD1478017.1"/>
    </source>
</evidence>